<dbReference type="PANTHER" id="PTHR22692">
    <property type="entry name" value="MYOSIN VII, XV"/>
    <property type="match status" value="1"/>
</dbReference>
<dbReference type="CDD" id="cd13199">
    <property type="entry name" value="FERM_C2_MyoVII"/>
    <property type="match status" value="1"/>
</dbReference>
<evidence type="ECO:0000256" key="9">
    <source>
        <dbReference type="ARBA" id="ARBA00023123"/>
    </source>
</evidence>
<dbReference type="Pfam" id="PF00373">
    <property type="entry name" value="FERM_M"/>
    <property type="match status" value="1"/>
</dbReference>
<dbReference type="PROSITE" id="PS51456">
    <property type="entry name" value="MYOSIN_MOTOR"/>
    <property type="match status" value="1"/>
</dbReference>
<feature type="domain" description="Myosin motor" evidence="21">
    <location>
        <begin position="746"/>
        <end position="1422"/>
    </location>
</feature>
<dbReference type="InterPro" id="IPR033883">
    <property type="entry name" value="C2_III"/>
</dbReference>
<dbReference type="CDD" id="cd17092">
    <property type="entry name" value="FERM1_F1_Myosin-VII"/>
    <property type="match status" value="1"/>
</dbReference>
<feature type="binding site" evidence="14">
    <location>
        <begin position="839"/>
        <end position="846"/>
    </location>
    <ligand>
        <name>ATP</name>
        <dbReference type="ChEBI" id="CHEBI:30616"/>
    </ligand>
</feature>
<keyword evidence="10 14" id="KW-0505">Motor protein</keyword>
<comment type="caution">
    <text evidence="13">Lacks conserved residue(s) required for the propagation of feature annotation.</text>
</comment>
<evidence type="ECO:0000313" key="22">
    <source>
        <dbReference type="EMBL" id="KAA0715252.1"/>
    </source>
</evidence>
<keyword evidence="23" id="KW-1185">Reference proteome</keyword>
<dbReference type="FunFam" id="3.90.70.10:FF:000027">
    <property type="entry name" value="Calpain 5"/>
    <property type="match status" value="1"/>
</dbReference>
<comment type="similarity">
    <text evidence="2">Belongs to the peptidase C2 family.</text>
</comment>
<dbReference type="GO" id="GO:0120025">
    <property type="term" value="C:plasma membrane bounded cell projection"/>
    <property type="evidence" value="ECO:0007669"/>
    <property type="project" value="UniProtKB-ARBA"/>
</dbReference>
<dbReference type="Pfam" id="PF21998">
    <property type="entry name" value="FERM_C1_MyoVII"/>
    <property type="match status" value="1"/>
</dbReference>
<keyword evidence="7 14" id="KW-0547">Nucleotide-binding</keyword>
<name>A0A5A9NZK5_9TELE</name>
<dbReference type="SMART" id="SM00015">
    <property type="entry name" value="IQ"/>
    <property type="match status" value="4"/>
</dbReference>
<dbReference type="CDD" id="cd13198">
    <property type="entry name" value="FERM_C1_MyoVII"/>
    <property type="match status" value="1"/>
</dbReference>
<evidence type="ECO:0000256" key="3">
    <source>
        <dbReference type="ARBA" id="ARBA00008314"/>
    </source>
</evidence>
<dbReference type="Gene3D" id="2.60.40.150">
    <property type="entry name" value="C2 domain"/>
    <property type="match status" value="1"/>
</dbReference>
<dbReference type="Pfam" id="PF00784">
    <property type="entry name" value="MyTH4"/>
    <property type="match status" value="1"/>
</dbReference>
<dbReference type="InterPro" id="IPR022682">
    <property type="entry name" value="Calpain_domain_III"/>
</dbReference>
<dbReference type="PANTHER" id="PTHR22692:SF34">
    <property type="entry name" value="MYOSIN VIIA"/>
    <property type="match status" value="1"/>
</dbReference>
<evidence type="ECO:0000259" key="19">
    <source>
        <dbReference type="PROSITE" id="PS50203"/>
    </source>
</evidence>
<dbReference type="Gene3D" id="1.10.10.820">
    <property type="match status" value="1"/>
</dbReference>
<dbReference type="Gene3D" id="1.25.40.530">
    <property type="entry name" value="MyTH4 domain"/>
    <property type="match status" value="2"/>
</dbReference>
<dbReference type="GO" id="GO:0004198">
    <property type="term" value="F:calcium-dependent cysteine-type endopeptidase activity"/>
    <property type="evidence" value="ECO:0007669"/>
    <property type="project" value="InterPro"/>
</dbReference>
<dbReference type="CDD" id="cd04046">
    <property type="entry name" value="C2_Calpain"/>
    <property type="match status" value="1"/>
</dbReference>
<dbReference type="Gene3D" id="1.20.58.530">
    <property type="match status" value="1"/>
</dbReference>
<dbReference type="InterPro" id="IPR035892">
    <property type="entry name" value="C2_domain_sf"/>
</dbReference>
<evidence type="ECO:0000313" key="23">
    <source>
        <dbReference type="Proteomes" id="UP000324632"/>
    </source>
</evidence>
<dbReference type="SMART" id="SM00720">
    <property type="entry name" value="calpain_III"/>
    <property type="match status" value="1"/>
</dbReference>
<dbReference type="CDD" id="cd14473">
    <property type="entry name" value="FERM_B-lobe"/>
    <property type="match status" value="2"/>
</dbReference>
<dbReference type="InterPro" id="IPR029071">
    <property type="entry name" value="Ubiquitin-like_domsf"/>
</dbReference>
<organism evidence="22 23">
    <name type="scientific">Triplophysa tibetana</name>
    <dbReference type="NCBI Taxonomy" id="1572043"/>
    <lineage>
        <taxon>Eukaryota</taxon>
        <taxon>Metazoa</taxon>
        <taxon>Chordata</taxon>
        <taxon>Craniata</taxon>
        <taxon>Vertebrata</taxon>
        <taxon>Euteleostomi</taxon>
        <taxon>Actinopterygii</taxon>
        <taxon>Neopterygii</taxon>
        <taxon>Teleostei</taxon>
        <taxon>Ostariophysi</taxon>
        <taxon>Cypriniformes</taxon>
        <taxon>Nemacheilidae</taxon>
        <taxon>Triplophysa</taxon>
    </lineage>
</organism>
<dbReference type="InterPro" id="IPR014352">
    <property type="entry name" value="FERM/acyl-CoA-bd_prot_sf"/>
</dbReference>
<gene>
    <name evidence="22" type="ORF">E1301_Tti022632</name>
</gene>
<evidence type="ECO:0000256" key="13">
    <source>
        <dbReference type="PROSITE-ProRule" id="PRU00239"/>
    </source>
</evidence>
<dbReference type="InterPro" id="IPR000299">
    <property type="entry name" value="FERM_domain"/>
</dbReference>
<evidence type="ECO:0000259" key="16">
    <source>
        <dbReference type="PROSITE" id="PS50002"/>
    </source>
</evidence>
<dbReference type="Pfam" id="PF21989">
    <property type="entry name" value="RA_2"/>
    <property type="match status" value="2"/>
</dbReference>
<dbReference type="FunFam" id="2.30.30.40:FF:000113">
    <property type="entry name" value="unconventional myosin-VIIa"/>
    <property type="match status" value="1"/>
</dbReference>
<evidence type="ECO:0000256" key="11">
    <source>
        <dbReference type="ARBA" id="ARBA00023203"/>
    </source>
</evidence>
<comment type="caution">
    <text evidence="22">The sequence shown here is derived from an EMBL/GenBank/DDBJ whole genome shotgun (WGS) entry which is preliminary data.</text>
</comment>
<feature type="region of interest" description="Actin-binding" evidence="14">
    <location>
        <begin position="1299"/>
        <end position="1321"/>
    </location>
</feature>
<dbReference type="SUPFAM" id="SSF54236">
    <property type="entry name" value="Ubiquitin-like"/>
    <property type="match status" value="2"/>
</dbReference>
<dbReference type="GO" id="GO:0007605">
    <property type="term" value="P:sensory perception of sound"/>
    <property type="evidence" value="ECO:0007669"/>
    <property type="project" value="UniProtKB-ARBA"/>
</dbReference>
<comment type="similarity">
    <text evidence="3 14">Belongs to the TRAFAC class myosin-kinesin ATPase superfamily. Myosin family.</text>
</comment>
<dbReference type="Proteomes" id="UP000324632">
    <property type="component" value="Chromosome 11"/>
</dbReference>
<evidence type="ECO:0000259" key="21">
    <source>
        <dbReference type="PROSITE" id="PS51456"/>
    </source>
</evidence>
<dbReference type="Pfam" id="PF00648">
    <property type="entry name" value="Peptidase_C2"/>
    <property type="match status" value="1"/>
</dbReference>
<feature type="domain" description="MyTH4" evidence="20">
    <location>
        <begin position="1698"/>
        <end position="1934"/>
    </location>
</feature>
<keyword evidence="8 14" id="KW-0067">ATP-binding</keyword>
<dbReference type="GO" id="GO:0003774">
    <property type="term" value="F:cytoskeletal motor activity"/>
    <property type="evidence" value="ECO:0007669"/>
    <property type="project" value="UniProtKB-UniRule"/>
</dbReference>
<dbReference type="InterPro" id="IPR000008">
    <property type="entry name" value="C2_dom"/>
</dbReference>
<feature type="region of interest" description="Disordered" evidence="15">
    <location>
        <begin position="2809"/>
        <end position="2835"/>
    </location>
</feature>
<dbReference type="CDD" id="cd01381">
    <property type="entry name" value="MYSc_Myo7"/>
    <property type="match status" value="1"/>
</dbReference>
<protein>
    <submittedName>
        <fullName evidence="22">Unconventional myosin-VIIa</fullName>
    </submittedName>
</protein>
<evidence type="ECO:0000256" key="8">
    <source>
        <dbReference type="ARBA" id="ARBA00022840"/>
    </source>
</evidence>
<dbReference type="Gene3D" id="3.10.20.90">
    <property type="entry name" value="Phosphatidylinositol 3-kinase Catalytic Subunit, Chain A, domain 1"/>
    <property type="match status" value="2"/>
</dbReference>
<dbReference type="Gene3D" id="6.20.240.20">
    <property type="match status" value="1"/>
</dbReference>
<dbReference type="InterPro" id="IPR036213">
    <property type="entry name" value="Calpain_III_sf"/>
</dbReference>
<evidence type="ECO:0000256" key="6">
    <source>
        <dbReference type="ARBA" id="ARBA00022737"/>
    </source>
</evidence>
<dbReference type="InterPro" id="IPR051567">
    <property type="entry name" value="Unconventional_Myosin_ATPase"/>
</dbReference>
<keyword evidence="9 14" id="KW-0518">Myosin</keyword>
<dbReference type="InterPro" id="IPR001609">
    <property type="entry name" value="Myosin_head_motor_dom-like"/>
</dbReference>
<dbReference type="SUPFAM" id="SSF50044">
    <property type="entry name" value="SH3-domain"/>
    <property type="match status" value="1"/>
</dbReference>
<dbReference type="InterPro" id="IPR041794">
    <property type="entry name" value="MyoVII_FERM_C2"/>
</dbReference>
<dbReference type="InterPro" id="IPR041793">
    <property type="entry name" value="MyoVII_FERM_C1"/>
</dbReference>
<dbReference type="GO" id="GO:0009887">
    <property type="term" value="P:animal organ morphogenesis"/>
    <property type="evidence" value="ECO:0007669"/>
    <property type="project" value="UniProtKB-ARBA"/>
</dbReference>
<dbReference type="SUPFAM" id="SSF47031">
    <property type="entry name" value="Second domain of FERM"/>
    <property type="match status" value="2"/>
</dbReference>
<dbReference type="Pfam" id="PF00168">
    <property type="entry name" value="C2"/>
    <property type="match status" value="1"/>
</dbReference>
<dbReference type="InterPro" id="IPR022683">
    <property type="entry name" value="Calpain_III"/>
</dbReference>
<dbReference type="CDD" id="cd00214">
    <property type="entry name" value="Calpain_III"/>
    <property type="match status" value="1"/>
</dbReference>
<dbReference type="Pfam" id="PF24123">
    <property type="entry name" value="Myosin_VII_N"/>
    <property type="match status" value="1"/>
</dbReference>
<dbReference type="Gene3D" id="2.30.29.30">
    <property type="entry name" value="Pleckstrin-homology domain (PH domain)/Phosphotyrosine-binding domain (PTB)"/>
    <property type="match status" value="2"/>
</dbReference>
<dbReference type="Gene3D" id="2.60.120.380">
    <property type="match status" value="1"/>
</dbReference>
<reference evidence="22 23" key="1">
    <citation type="journal article" date="2019" name="Mol. Ecol. Resour.">
        <title>Chromosome-level genome assembly of Triplophysa tibetana, a fish adapted to the harsh high-altitude environment of the Tibetan Plateau.</title>
        <authorList>
            <person name="Yang X."/>
            <person name="Liu H."/>
            <person name="Ma Z."/>
            <person name="Zou Y."/>
            <person name="Zou M."/>
            <person name="Mao Y."/>
            <person name="Li X."/>
            <person name="Wang H."/>
            <person name="Chen T."/>
            <person name="Wang W."/>
            <person name="Yang R."/>
        </authorList>
    </citation>
    <scope>NUCLEOTIDE SEQUENCE [LARGE SCALE GENOMIC DNA]</scope>
    <source>
        <strain evidence="22">TTIB1903HZAU</strain>
        <tissue evidence="22">Muscle</tissue>
    </source>
</reference>
<dbReference type="SUPFAM" id="SSF49758">
    <property type="entry name" value="Calpain large subunit, middle domain (domain III)"/>
    <property type="match status" value="1"/>
</dbReference>
<dbReference type="InterPro" id="IPR036028">
    <property type="entry name" value="SH3-like_dom_sf"/>
</dbReference>
<dbReference type="FunFam" id="1.10.10.820:FF:000001">
    <property type="entry name" value="Myosin heavy chain"/>
    <property type="match status" value="1"/>
</dbReference>
<dbReference type="SMART" id="SM00295">
    <property type="entry name" value="B41"/>
    <property type="match status" value="2"/>
</dbReference>
<dbReference type="SMART" id="SM00239">
    <property type="entry name" value="C2"/>
    <property type="match status" value="1"/>
</dbReference>
<dbReference type="PROSITE" id="PS50203">
    <property type="entry name" value="CALPAIN_CAT"/>
    <property type="match status" value="1"/>
</dbReference>
<feature type="region of interest" description="Disordered" evidence="15">
    <location>
        <begin position="1574"/>
        <end position="1614"/>
    </location>
</feature>
<keyword evidence="6" id="KW-0677">Repeat</keyword>
<dbReference type="Gene3D" id="3.90.70.10">
    <property type="entry name" value="Cysteine proteinases"/>
    <property type="match status" value="1"/>
</dbReference>
<dbReference type="GO" id="GO:0007423">
    <property type="term" value="P:sensory organ development"/>
    <property type="evidence" value="ECO:0007669"/>
    <property type="project" value="UniProtKB-ARBA"/>
</dbReference>
<dbReference type="FunFam" id="3.40.850.10:FF:000007">
    <property type="entry name" value="Myosin VIIA"/>
    <property type="match status" value="1"/>
</dbReference>
<feature type="domain" description="FERM" evidence="18">
    <location>
        <begin position="1939"/>
        <end position="2248"/>
    </location>
</feature>
<dbReference type="InterPro" id="IPR036961">
    <property type="entry name" value="Kinesin_motor_dom_sf"/>
</dbReference>
<dbReference type="Pfam" id="PF00612">
    <property type="entry name" value="IQ"/>
    <property type="match status" value="3"/>
</dbReference>
<accession>A0A5A9NZK5</accession>
<dbReference type="InterPro" id="IPR033884">
    <property type="entry name" value="C2_Calpain"/>
</dbReference>
<dbReference type="FunFam" id="1.20.80.10:FF:000012">
    <property type="entry name" value="Myosin VIIA"/>
    <property type="match status" value="1"/>
</dbReference>
<dbReference type="SUPFAM" id="SSF54001">
    <property type="entry name" value="Cysteine proteinases"/>
    <property type="match status" value="1"/>
</dbReference>
<dbReference type="InterPro" id="IPR019749">
    <property type="entry name" value="Band_41_domain"/>
</dbReference>
<dbReference type="EMBL" id="SOYY01000011">
    <property type="protein sequence ID" value="KAA0715252.1"/>
    <property type="molecule type" value="Genomic_DNA"/>
</dbReference>
<evidence type="ECO:0000256" key="15">
    <source>
        <dbReference type="SAM" id="MobiDB-lite"/>
    </source>
</evidence>
<dbReference type="FunFam" id="2.60.120.380:FF:000003">
    <property type="entry name" value="Calpain 5"/>
    <property type="match status" value="1"/>
</dbReference>
<evidence type="ECO:0000259" key="18">
    <source>
        <dbReference type="PROSITE" id="PS50057"/>
    </source>
</evidence>
<dbReference type="Gene3D" id="3.40.850.10">
    <property type="entry name" value="Kinesin motor domain"/>
    <property type="match status" value="1"/>
</dbReference>
<dbReference type="GO" id="GO:0016459">
    <property type="term" value="C:myosin complex"/>
    <property type="evidence" value="ECO:0007669"/>
    <property type="project" value="UniProtKB-KW"/>
</dbReference>
<dbReference type="PROSITE" id="PS50096">
    <property type="entry name" value="IQ"/>
    <property type="match status" value="3"/>
</dbReference>
<dbReference type="GO" id="GO:0005737">
    <property type="term" value="C:cytoplasm"/>
    <property type="evidence" value="ECO:0007669"/>
    <property type="project" value="UniProtKB-SubCell"/>
</dbReference>
<dbReference type="InterPro" id="IPR001452">
    <property type="entry name" value="SH3_domain"/>
</dbReference>
<evidence type="ECO:0000256" key="4">
    <source>
        <dbReference type="ARBA" id="ARBA00022443"/>
    </source>
</evidence>
<feature type="domain" description="C2" evidence="17">
    <location>
        <begin position="357"/>
        <end position="481"/>
    </location>
</feature>
<evidence type="ECO:0000259" key="20">
    <source>
        <dbReference type="PROSITE" id="PS51016"/>
    </source>
</evidence>
<dbReference type="InterPro" id="IPR000048">
    <property type="entry name" value="IQ_motif_EF-hand-BS"/>
</dbReference>
<feature type="domain" description="SH3" evidence="16">
    <location>
        <begin position="2246"/>
        <end position="2315"/>
    </location>
</feature>
<dbReference type="Gene3D" id="1.20.120.720">
    <property type="entry name" value="Myosin VI head, motor domain, U50 subdomain"/>
    <property type="match status" value="1"/>
</dbReference>
<keyword evidence="4 12" id="KW-0728">SH3 domain</keyword>
<feature type="domain" description="FERM" evidence="18">
    <location>
        <begin position="2495"/>
        <end position="2798"/>
    </location>
</feature>
<dbReference type="InterPro" id="IPR011993">
    <property type="entry name" value="PH-like_dom_sf"/>
</dbReference>
<feature type="domain" description="MyTH4" evidence="20">
    <location>
        <begin position="2390"/>
        <end position="2550"/>
    </location>
</feature>
<dbReference type="InterPro" id="IPR019748">
    <property type="entry name" value="FERM_central"/>
</dbReference>
<comment type="subcellular location">
    <subcellularLocation>
        <location evidence="1">Cytoplasm</location>
    </subcellularLocation>
</comment>
<dbReference type="InterPro" id="IPR057130">
    <property type="entry name" value="Myosin_VII_N"/>
</dbReference>
<dbReference type="InterPro" id="IPR038185">
    <property type="entry name" value="MyTH4_dom_sf"/>
</dbReference>
<sequence>MTGCRPPTDSSSTVTPMIVMSSGVLWWRKPMPSKLCGCYEALDGGNTADALVDFTGGVSEPVDLQEDKKNQEEEARNQLFERVLKVHDRGGLISCSIKATTQADMEARLDCGLVKGHAYAVTDVRKVRLGTGLLAFFKSEKLSMIRMRNPWGQKEWNGAWSDSSEEWKQVSKSEREKLGVTVADDGEFWMNFEDFIKHFTDLILCRLINTSYLSIHKTWEEDVLRGSWSHHDDPLKNRSGGCINHKATFLQNPQYVFDVTKEEDEVLICLQQQDKRAQSKGGKGESLAIGFDIQRVELNRKYRMHTIQKTVGSSTYINSRSVFVRKDLKEGRYVIVPTTFDPRMQGDFLLRVFTDDPATCKELTLDEPPQTCWTGCCGYPKLVTQVHVHRADGLKAQDSDGSSDPYVIITCEGEKVCSPVHKNTQTPDFDVKAVFYRKKPSQQIFIRIYNHNILKDSFMGQVVLPGDLSDLQPLHTVHLRDKGNRQNNDLPAVLLHIHVYLRLTCVDVCVLSSHLKHFFSCSVGLVRVRLMSSSKHKQQSHGHSTTADSDSLYNTQTLLIHTGHPSVLPLSVLYQLEKQSGNLYVPLKNTLIEVRYPISFISGCHGDEGKERALLVFGGMGSESAQTELQISNTYRGSLREFCGLNGLKLGRMYKRRDYVELYDKDQAKWALLRNVNTVVKHTTLLPGDYVWLDPNTGREFEVPIGAVVKLCDSGQIQVVDDEGNEHWISPQNATNIKPMHPTSIHGVEDMIRLGDLNEAGILRNLLIRYREHLIYTYTGSILVAVNPYQLLPIYTADQIRLYTNKKFGEMPPHIFAIADNCYFNMQRNNKDQCCIISGESGAGKTESTKLILQFLAAISGQHSWIEQQVLEANPILEAFGNAKTVRNDNSSRFGKYIDIHFNKRGAIEGAKIEQYLLEKSRVCRQARDERNYHVFYCMLKGMTQDQKKKLGLGKATDYTYLTTGNCTVCDGRDDQKEYSNIRSAMKVLMFTDKENWEISKLLAAILHMGNLNYEARTYDNLDACEMVHSSDLTTAAVLLEVDFKDLMNCLTSRTIITRGETVSTPLSIEQALDVRDAFVKGIYGRLFVWIVEKINAAIFRPPSLELKTVRRSIGLLDIFGFENFTVNSFEQLCINFANENLQQFFVRHVFKLEQEEYNLENINWQHIEFTDNQDALDMIAIKPMNIISLIDEESKFPKGTDTTMLNKLNSQHKLNTNYIPPKNTYETQFGIHHFAGVVYYETRGFLEKNRDTLHGDIIQLVHSSKNKFIKQIFQADVAMGVETRKRSPTLSSQFKRSLELLMRTLSVCQPFFVRCIKPNEYKKPMLFDLELCVRQLRYSGMMETIRIRRAGYPIRYTFVEFVDRYRVLMPGVKPAYKQEDLRGTCQRIAEAVLGRDDDWQMGKTKIFLKDHHDMLLEIERDKAITDKVILIQKVVRGFKDRSNFLKMKKSAIFIQKTWRGYFCRKNYGAMRAGFSRLQALYRSRKLYHTYHITRQRITLFQGDCRGFLVRRAFRHRLWAVITIQAYTRGMIARRLFKRLKGEYRRRLEAEKMRLAEEQKLRNQMSARKAKHEAEKMHQERMAQLAREDAEREKKEKEEARRKKDMLDQMERARHEPVNDSEMVDKMFGFLGTTNSFPGQEGQAPAGFEDLERTHRELEEEDLDEALPLPEDDEEDLSEYKFAKFSATYFQGTTTHTYVRRPLKQPLLFHEDEGDQLAALAVWITILRFMGDLPEPKYHTAITDGSEKIPVMTKIYETLGKKTYKRELQALQGDGENTHTDSHKKSSVRHKMVSLTLKKKSKITEEVTKRLNDGEYTVHGNSMLEDRPTSNLEKLHFIIGNGILRPGLRDEIYCQICKQLTQNPSKSSHARGWILISLCVGCFAPSEKFVKYLRNFMNEGPAGYAPYCEERLRRTFVNGTRTQPPSWLELQATKSKKPIMLPVTFMDGTTKTLLTDSATTAMELCSALADKINLQDRFGFSLYIALFDKVSSLGSGSDHVMDAVSQCEQYAKEQGAQERNAPWRLFFRKEIFTPWHDPAGDAVATNLIYQQIVRGVKFGEYRCDREEDLAELASQQYYVDYGSEILVERLLSLIPSYVPDREISTAKTVERWSQLIMAAHKKGIYTQKRFDPQKVKEEVVDFARYKWPLLFSRFYEAFKFSGPSLPKNDVIVAVNWTGVYFVDEQEQVLLELSFPEITGVSSSRGGERQAQSFTLATMKGEEYTFTSNNAEDIRDLVVTFLEGLRKRSKFVVALQDNPSTASDDSSFLSFMKGDLILLDQDTGEQVMTSGWAHGTNDRTKQRGDFPADCVYVLPTIIRPSPDIVALVTMTPDQRQESVRISHVPLMESSERIKPYTLEEFSYDYFRPPPKHTLSRVMITKNRGKDKLWSCTREPIKQALLKKCTLVDFIFKSEPSLTPSAPLMKYTGDYPSKRTRSVNELTDQIFEGALKAEPMKDEIFCQIIKQLTDNHIKNGSRKYPPHLVEVEAIQHKTTQIFHKVYFPDDTDEAFEVESSTKAKDFCLNISGRLLLKSPEGFSLFVKISDKVISVPEGDFFFDFVRHLTDWIKKARPAKDAIVPSLTYQVFFMKKLWTTTVPGKDSFADSIFHYYQELPKYLRGYHKCSREEVFQLGALIYRVKFEDDKSHFPSIPKMLKELIPQDLIRQLSPDDWKRSIVAYFNKHAGKSREEAKLMFLKILFKWPTFGSAFFEVKQTTEPNFPEILLIAINKHGVSLIDPKNKDILTTYPFTKISNWSSGNTYFHITIGNLVQGSKLLCETSLAVELVRLLRPIGRPCSWGRVFAAQLWTMSRTPSSSSQGSLYPDDDSSSPASEDDYL</sequence>
<proteinExistence type="inferred from homology"/>
<dbReference type="PROSITE" id="PS50004">
    <property type="entry name" value="C2"/>
    <property type="match status" value="1"/>
</dbReference>
<evidence type="ECO:0000256" key="12">
    <source>
        <dbReference type="PROSITE-ProRule" id="PRU00192"/>
    </source>
</evidence>
<feature type="compositionally biased region" description="Acidic residues" evidence="15">
    <location>
        <begin position="2821"/>
        <end position="2835"/>
    </location>
</feature>
<feature type="domain" description="Calpain catalytic" evidence="19">
    <location>
        <begin position="33"/>
        <end position="208"/>
    </location>
</feature>
<dbReference type="FunFam" id="2.60.40.150:FF:000173">
    <property type="entry name" value="Calpain 5b"/>
    <property type="match status" value="1"/>
</dbReference>
<dbReference type="SMART" id="SM00242">
    <property type="entry name" value="MYSc"/>
    <property type="match status" value="1"/>
</dbReference>
<dbReference type="GO" id="GO:0030182">
    <property type="term" value="P:neuron differentiation"/>
    <property type="evidence" value="ECO:0007669"/>
    <property type="project" value="UniProtKB-ARBA"/>
</dbReference>
<dbReference type="Pfam" id="PF00063">
    <property type="entry name" value="Myosin_head"/>
    <property type="match status" value="1"/>
</dbReference>
<evidence type="ECO:0000259" key="17">
    <source>
        <dbReference type="PROSITE" id="PS50004"/>
    </source>
</evidence>
<dbReference type="CDD" id="cd23767">
    <property type="entry name" value="IQCD"/>
    <property type="match status" value="1"/>
</dbReference>
<dbReference type="SMART" id="SM00326">
    <property type="entry name" value="SH3"/>
    <property type="match status" value="1"/>
</dbReference>
<dbReference type="FunFam" id="1.20.80.10:FF:000013">
    <property type="entry name" value="Unconventional myosin-VIIa"/>
    <property type="match status" value="1"/>
</dbReference>
<dbReference type="GO" id="GO:0003779">
    <property type="term" value="F:actin binding"/>
    <property type="evidence" value="ECO:0007669"/>
    <property type="project" value="UniProtKB-KW"/>
</dbReference>
<keyword evidence="11 14" id="KW-0009">Actin-binding</keyword>
<dbReference type="SUPFAM" id="SSF52540">
    <property type="entry name" value="P-loop containing nucleoside triphosphate hydrolases"/>
    <property type="match status" value="2"/>
</dbReference>
<dbReference type="InterPro" id="IPR036106">
    <property type="entry name" value="MYSc_Myo7"/>
</dbReference>
<dbReference type="GO" id="GO:0006508">
    <property type="term" value="P:proteolysis"/>
    <property type="evidence" value="ECO:0007669"/>
    <property type="project" value="InterPro"/>
</dbReference>
<evidence type="ECO:0000256" key="1">
    <source>
        <dbReference type="ARBA" id="ARBA00004496"/>
    </source>
</evidence>
<dbReference type="InterPro" id="IPR001300">
    <property type="entry name" value="Peptidase_C2_calpain_cat"/>
</dbReference>
<dbReference type="FunFam" id="3.10.20.90:FF:000036">
    <property type="entry name" value="Unconventional myosin-VIIa"/>
    <property type="match status" value="1"/>
</dbReference>
<dbReference type="SMART" id="SM00230">
    <property type="entry name" value="CysPc"/>
    <property type="match status" value="1"/>
</dbReference>
<dbReference type="SUPFAM" id="SSF49562">
    <property type="entry name" value="C2 domain (Calcium/lipid-binding domain, CaLB)"/>
    <property type="match status" value="1"/>
</dbReference>
<keyword evidence="5" id="KW-0963">Cytoplasm</keyword>
<evidence type="ECO:0000256" key="10">
    <source>
        <dbReference type="ARBA" id="ARBA00023175"/>
    </source>
</evidence>
<dbReference type="Gene3D" id="1.20.5.190">
    <property type="match status" value="2"/>
</dbReference>
<evidence type="ECO:0000256" key="14">
    <source>
        <dbReference type="PROSITE-ProRule" id="PRU00782"/>
    </source>
</evidence>
<dbReference type="SMART" id="SM00139">
    <property type="entry name" value="MyTH4"/>
    <property type="match status" value="2"/>
</dbReference>
<dbReference type="Pfam" id="PF01067">
    <property type="entry name" value="Calpain_III"/>
    <property type="match status" value="1"/>
</dbReference>
<dbReference type="CDD" id="cd17093">
    <property type="entry name" value="FERM2_F1_Myosin-VII"/>
    <property type="match status" value="1"/>
</dbReference>
<dbReference type="PRINTS" id="PR00193">
    <property type="entry name" value="MYOSINHEAVY"/>
</dbReference>
<evidence type="ECO:0000256" key="2">
    <source>
        <dbReference type="ARBA" id="ARBA00007623"/>
    </source>
</evidence>
<dbReference type="GO" id="GO:0005524">
    <property type="term" value="F:ATP binding"/>
    <property type="evidence" value="ECO:0007669"/>
    <property type="project" value="UniProtKB-UniRule"/>
</dbReference>
<evidence type="ECO:0000256" key="5">
    <source>
        <dbReference type="ARBA" id="ARBA00022490"/>
    </source>
</evidence>
<dbReference type="PROSITE" id="PS50057">
    <property type="entry name" value="FERM_3"/>
    <property type="match status" value="2"/>
</dbReference>
<dbReference type="Gene3D" id="2.30.30.40">
    <property type="entry name" value="SH3 Domains"/>
    <property type="match status" value="1"/>
</dbReference>
<dbReference type="InterPro" id="IPR000857">
    <property type="entry name" value="MyTH4_dom"/>
</dbReference>
<dbReference type="InterPro" id="IPR027417">
    <property type="entry name" value="P-loop_NTPase"/>
</dbReference>
<evidence type="ECO:0000256" key="7">
    <source>
        <dbReference type="ARBA" id="ARBA00022741"/>
    </source>
</evidence>
<dbReference type="InterPro" id="IPR038765">
    <property type="entry name" value="Papain-like_cys_pep_sf"/>
</dbReference>
<dbReference type="SUPFAM" id="SSF50729">
    <property type="entry name" value="PH domain-like"/>
    <property type="match status" value="1"/>
</dbReference>
<dbReference type="PROSITE" id="PS50002">
    <property type="entry name" value="SH3"/>
    <property type="match status" value="1"/>
</dbReference>
<dbReference type="FunFam" id="3.10.20.90:FF:000051">
    <property type="entry name" value="Unconventional myosin-VIIa"/>
    <property type="match status" value="1"/>
</dbReference>
<dbReference type="PROSITE" id="PS51016">
    <property type="entry name" value="MYTH4"/>
    <property type="match status" value="2"/>
</dbReference>
<dbReference type="FunFam" id="2.30.29.30:FF:000075">
    <property type="entry name" value="unconventional myosin-VIIa"/>
    <property type="match status" value="1"/>
</dbReference>
<dbReference type="InterPro" id="IPR035963">
    <property type="entry name" value="FERM_2"/>
</dbReference>
<dbReference type="Gene3D" id="1.20.80.10">
    <property type="match status" value="2"/>
</dbReference>